<dbReference type="PANTHER" id="PTHR45339:SF1">
    <property type="entry name" value="HYBRID SIGNAL TRANSDUCTION HISTIDINE KINASE J"/>
    <property type="match status" value="1"/>
</dbReference>
<dbReference type="Gene3D" id="3.30.565.10">
    <property type="entry name" value="Histidine kinase-like ATPase, C-terminal domain"/>
    <property type="match status" value="1"/>
</dbReference>
<evidence type="ECO:0000256" key="1">
    <source>
        <dbReference type="ARBA" id="ARBA00000085"/>
    </source>
</evidence>
<dbReference type="InterPro" id="IPR001610">
    <property type="entry name" value="PAC"/>
</dbReference>
<dbReference type="Gene3D" id="1.10.287.130">
    <property type="match status" value="1"/>
</dbReference>
<keyword evidence="9" id="KW-0902">Two-component regulatory system</keyword>
<dbReference type="PANTHER" id="PTHR45339">
    <property type="entry name" value="HYBRID SIGNAL TRANSDUCTION HISTIDINE KINASE J"/>
    <property type="match status" value="1"/>
</dbReference>
<dbReference type="SUPFAM" id="SSF55874">
    <property type="entry name" value="ATPase domain of HSP90 chaperone/DNA topoisomerase II/histidine kinase"/>
    <property type="match status" value="1"/>
</dbReference>
<evidence type="ECO:0000256" key="7">
    <source>
        <dbReference type="ARBA" id="ARBA00022777"/>
    </source>
</evidence>
<dbReference type="EMBL" id="CADCTR010002672">
    <property type="protein sequence ID" value="CAA9365583.1"/>
    <property type="molecule type" value="Genomic_DNA"/>
</dbReference>
<keyword evidence="4" id="KW-0597">Phosphoprotein</keyword>
<dbReference type="CDD" id="cd16922">
    <property type="entry name" value="HATPase_EvgS-ArcB-TorS-like"/>
    <property type="match status" value="1"/>
</dbReference>
<evidence type="ECO:0000256" key="8">
    <source>
        <dbReference type="ARBA" id="ARBA00022840"/>
    </source>
</evidence>
<sequence length="408" mass="45164">ALASGHDFWSDEYRFLVAHETYVNVGDRGYVIRNEHGEAIRMVGALVNLTEQELAERARERERHKLQQLIDAAPVSMAMFDRSMRYLAYSAQWLEDTVQMGKNLIGVPIYDWMPQLPPHWNDAVERGMAGETVHIAEDEFTLPDGQLTYLHWTVSPWYTGQGSVGGIVVVFHIIDELVQERNAAVETTRLKSEFLATMSHEIRTPMHGIIGMNDLLLRTNLDDEQREHARVVSESAQALLMLLDDILDLSKIEAGKLTLEATPFDLRRVVDGITGLLQPKAHEKGIALEAIVEPDVAVLLEGDPGRVRQVLLNLVSNAVKFTDAGSVEMTIGVVNDTESGQHIRCTVRDTGVGLGAAVQRCLFEPFTQADGSMTRKYGGTGLGLAISRRLMQLMGGTIDVTSRLGHGS</sequence>
<dbReference type="CDD" id="cd00082">
    <property type="entry name" value="HisKA"/>
    <property type="match status" value="1"/>
</dbReference>
<dbReference type="GO" id="GO:0005524">
    <property type="term" value="F:ATP binding"/>
    <property type="evidence" value="ECO:0007669"/>
    <property type="project" value="UniProtKB-KW"/>
</dbReference>
<dbReference type="InterPro" id="IPR036097">
    <property type="entry name" value="HisK_dim/P_sf"/>
</dbReference>
<dbReference type="Pfam" id="PF00512">
    <property type="entry name" value="HisKA"/>
    <property type="match status" value="1"/>
</dbReference>
<dbReference type="EC" id="2.7.13.3" evidence="3"/>
<gene>
    <name evidence="14" type="ORF">AVDCRST_MAG93-7949</name>
</gene>
<protein>
    <recommendedName>
        <fullName evidence="12">Circadian input-output histidine kinase CikA</fullName>
        <ecNumber evidence="3">2.7.13.3</ecNumber>
    </recommendedName>
    <alternativeName>
        <fullName evidence="11">Sensory/regulatory protein RpfC</fullName>
    </alternativeName>
</protein>
<dbReference type="PRINTS" id="PR00344">
    <property type="entry name" value="BCTRLSENSOR"/>
</dbReference>
<dbReference type="SMART" id="SM00387">
    <property type="entry name" value="HATPase_c"/>
    <property type="match status" value="1"/>
</dbReference>
<comment type="catalytic activity">
    <reaction evidence="1">
        <text>ATP + protein L-histidine = ADP + protein N-phospho-L-histidine.</text>
        <dbReference type="EC" id="2.7.13.3"/>
    </reaction>
</comment>
<keyword evidence="6" id="KW-0547">Nucleotide-binding</keyword>
<dbReference type="AlphaFoldDB" id="A0A6J4MSK1"/>
<reference evidence="14" key="1">
    <citation type="submission" date="2020-02" db="EMBL/GenBank/DDBJ databases">
        <authorList>
            <person name="Meier V. D."/>
        </authorList>
    </citation>
    <scope>NUCLEOTIDE SEQUENCE</scope>
    <source>
        <strain evidence="14">AVDCRST_MAG93</strain>
    </source>
</reference>
<evidence type="ECO:0000256" key="4">
    <source>
        <dbReference type="ARBA" id="ARBA00022553"/>
    </source>
</evidence>
<dbReference type="GO" id="GO:0000155">
    <property type="term" value="F:phosphorelay sensor kinase activity"/>
    <property type="evidence" value="ECO:0007669"/>
    <property type="project" value="InterPro"/>
</dbReference>
<dbReference type="InterPro" id="IPR035965">
    <property type="entry name" value="PAS-like_dom_sf"/>
</dbReference>
<dbReference type="InterPro" id="IPR013656">
    <property type="entry name" value="PAS_4"/>
</dbReference>
<dbReference type="FunFam" id="3.30.565.10:FF:000010">
    <property type="entry name" value="Sensor histidine kinase RcsC"/>
    <property type="match status" value="1"/>
</dbReference>
<dbReference type="PROSITE" id="PS50109">
    <property type="entry name" value="HIS_KIN"/>
    <property type="match status" value="1"/>
</dbReference>
<evidence type="ECO:0000259" key="13">
    <source>
        <dbReference type="PROSITE" id="PS50109"/>
    </source>
</evidence>
<evidence type="ECO:0000256" key="12">
    <source>
        <dbReference type="ARBA" id="ARBA00074306"/>
    </source>
</evidence>
<evidence type="ECO:0000256" key="11">
    <source>
        <dbReference type="ARBA" id="ARBA00068150"/>
    </source>
</evidence>
<dbReference type="SUPFAM" id="SSF55785">
    <property type="entry name" value="PYP-like sensor domain (PAS domain)"/>
    <property type="match status" value="2"/>
</dbReference>
<feature type="non-terminal residue" evidence="14">
    <location>
        <position position="408"/>
    </location>
</feature>
<dbReference type="Pfam" id="PF02518">
    <property type="entry name" value="HATPase_c"/>
    <property type="match status" value="1"/>
</dbReference>
<feature type="domain" description="Histidine kinase" evidence="13">
    <location>
        <begin position="197"/>
        <end position="408"/>
    </location>
</feature>
<dbReference type="InterPro" id="IPR036890">
    <property type="entry name" value="HATPase_C_sf"/>
</dbReference>
<evidence type="ECO:0000256" key="10">
    <source>
        <dbReference type="ARBA" id="ARBA00064003"/>
    </source>
</evidence>
<evidence type="ECO:0000256" key="9">
    <source>
        <dbReference type="ARBA" id="ARBA00023012"/>
    </source>
</evidence>
<comment type="similarity">
    <text evidence="2">In the N-terminal section; belongs to the phytochrome family.</text>
</comment>
<keyword evidence="8" id="KW-0067">ATP-binding</keyword>
<feature type="non-terminal residue" evidence="14">
    <location>
        <position position="1"/>
    </location>
</feature>
<dbReference type="Gene3D" id="3.30.450.20">
    <property type="entry name" value="PAS domain"/>
    <property type="match status" value="2"/>
</dbReference>
<comment type="subunit">
    <text evidence="10">At low DSF concentrations, interacts with RpfF.</text>
</comment>
<keyword evidence="7 14" id="KW-0418">Kinase</keyword>
<dbReference type="InterPro" id="IPR004358">
    <property type="entry name" value="Sig_transdc_His_kin-like_C"/>
</dbReference>
<evidence type="ECO:0000313" key="14">
    <source>
        <dbReference type="EMBL" id="CAA9365583.1"/>
    </source>
</evidence>
<evidence type="ECO:0000256" key="3">
    <source>
        <dbReference type="ARBA" id="ARBA00012438"/>
    </source>
</evidence>
<dbReference type="InterPro" id="IPR003661">
    <property type="entry name" value="HisK_dim/P_dom"/>
</dbReference>
<dbReference type="InterPro" id="IPR005467">
    <property type="entry name" value="His_kinase_dom"/>
</dbReference>
<dbReference type="InterPro" id="IPR003594">
    <property type="entry name" value="HATPase_dom"/>
</dbReference>
<proteinExistence type="inferred from homology"/>
<organism evidence="14">
    <name type="scientific">uncultured Chloroflexia bacterium</name>
    <dbReference type="NCBI Taxonomy" id="1672391"/>
    <lineage>
        <taxon>Bacteria</taxon>
        <taxon>Bacillati</taxon>
        <taxon>Chloroflexota</taxon>
        <taxon>Chloroflexia</taxon>
        <taxon>environmental samples</taxon>
    </lineage>
</organism>
<accession>A0A6J4MSK1</accession>
<evidence type="ECO:0000256" key="5">
    <source>
        <dbReference type="ARBA" id="ARBA00022679"/>
    </source>
</evidence>
<dbReference type="SUPFAM" id="SSF47384">
    <property type="entry name" value="Homodimeric domain of signal transducing histidine kinase"/>
    <property type="match status" value="1"/>
</dbReference>
<evidence type="ECO:0000256" key="2">
    <source>
        <dbReference type="ARBA" id="ARBA00006402"/>
    </source>
</evidence>
<evidence type="ECO:0000256" key="6">
    <source>
        <dbReference type="ARBA" id="ARBA00022741"/>
    </source>
</evidence>
<dbReference type="SMART" id="SM00388">
    <property type="entry name" value="HisKA"/>
    <property type="match status" value="1"/>
</dbReference>
<dbReference type="FunFam" id="1.10.287.130:FF:000002">
    <property type="entry name" value="Two-component osmosensing histidine kinase"/>
    <property type="match status" value="1"/>
</dbReference>
<dbReference type="SMART" id="SM00086">
    <property type="entry name" value="PAC"/>
    <property type="match status" value="2"/>
</dbReference>
<keyword evidence="5" id="KW-0808">Transferase</keyword>
<name>A0A6J4MSK1_9CHLR</name>
<dbReference type="Pfam" id="PF08448">
    <property type="entry name" value="PAS_4"/>
    <property type="match status" value="1"/>
</dbReference>